<evidence type="ECO:0000313" key="3">
    <source>
        <dbReference type="Proteomes" id="UP001482620"/>
    </source>
</evidence>
<keyword evidence="1" id="KW-0812">Transmembrane</keyword>
<accession>A0ABV0TB44</accession>
<evidence type="ECO:0000256" key="1">
    <source>
        <dbReference type="SAM" id="Phobius"/>
    </source>
</evidence>
<protein>
    <submittedName>
        <fullName evidence="2">Uncharacterized protein</fullName>
    </submittedName>
</protein>
<keyword evidence="1" id="KW-1133">Transmembrane helix</keyword>
<comment type="caution">
    <text evidence="2">The sequence shown here is derived from an EMBL/GenBank/DDBJ whole genome shotgun (WGS) entry which is preliminary data.</text>
</comment>
<dbReference type="EMBL" id="JAHRIQ010026356">
    <property type="protein sequence ID" value="MEQ2230095.1"/>
    <property type="molecule type" value="Genomic_DNA"/>
</dbReference>
<name>A0ABV0TB44_9TELE</name>
<evidence type="ECO:0000313" key="2">
    <source>
        <dbReference type="EMBL" id="MEQ2230095.1"/>
    </source>
</evidence>
<proteinExistence type="predicted"/>
<keyword evidence="1" id="KW-0472">Membrane</keyword>
<dbReference type="Proteomes" id="UP001482620">
    <property type="component" value="Unassembled WGS sequence"/>
</dbReference>
<reference evidence="2 3" key="1">
    <citation type="submission" date="2021-06" db="EMBL/GenBank/DDBJ databases">
        <authorList>
            <person name="Palmer J.M."/>
        </authorList>
    </citation>
    <scope>NUCLEOTIDE SEQUENCE [LARGE SCALE GENOMIC DNA]</scope>
    <source>
        <strain evidence="3">if_2019</strain>
        <tissue evidence="2">Muscle</tissue>
    </source>
</reference>
<feature type="transmembrane region" description="Helical" evidence="1">
    <location>
        <begin position="7"/>
        <end position="28"/>
    </location>
</feature>
<gene>
    <name evidence="2" type="ORF">ILYODFUR_025778</name>
</gene>
<keyword evidence="3" id="KW-1185">Reference proteome</keyword>
<organism evidence="2 3">
    <name type="scientific">Ilyodon furcidens</name>
    <name type="common">goldbreast splitfin</name>
    <dbReference type="NCBI Taxonomy" id="33524"/>
    <lineage>
        <taxon>Eukaryota</taxon>
        <taxon>Metazoa</taxon>
        <taxon>Chordata</taxon>
        <taxon>Craniata</taxon>
        <taxon>Vertebrata</taxon>
        <taxon>Euteleostomi</taxon>
        <taxon>Actinopterygii</taxon>
        <taxon>Neopterygii</taxon>
        <taxon>Teleostei</taxon>
        <taxon>Neoteleostei</taxon>
        <taxon>Acanthomorphata</taxon>
        <taxon>Ovalentaria</taxon>
        <taxon>Atherinomorphae</taxon>
        <taxon>Cyprinodontiformes</taxon>
        <taxon>Goodeidae</taxon>
        <taxon>Ilyodon</taxon>
    </lineage>
</organism>
<sequence>MEDRHHYCLFVFALISLFPYFVPLVGWATPKVSRLPKLEPLGDSGHSGKASCEPSVHITHPLLTPSWFDLTSNVLIQCFLLQSSFIENVVIKENTVYWYCRGNTDLSALISVTDTHLLFPLLHLTRHVLECCADSPWLQMS</sequence>